<keyword evidence="1" id="KW-0732">Signal</keyword>
<dbReference type="Proteomes" id="UP000613266">
    <property type="component" value="Unassembled WGS sequence"/>
</dbReference>
<evidence type="ECO:0008006" key="4">
    <source>
        <dbReference type="Google" id="ProtNLM"/>
    </source>
</evidence>
<reference evidence="2" key="1">
    <citation type="submission" date="2020-12" db="EMBL/GenBank/DDBJ databases">
        <title>The genome sequence of Inhella sp. 1Y17.</title>
        <authorList>
            <person name="Liu Y."/>
        </authorList>
    </citation>
    <scope>NUCLEOTIDE SEQUENCE</scope>
    <source>
        <strain evidence="2">1Y17</strain>
    </source>
</reference>
<dbReference type="EMBL" id="JAEDAK010000002">
    <property type="protein sequence ID" value="MBH9576074.1"/>
    <property type="molecule type" value="Genomic_DNA"/>
</dbReference>
<evidence type="ECO:0000313" key="3">
    <source>
        <dbReference type="Proteomes" id="UP000613266"/>
    </source>
</evidence>
<protein>
    <recommendedName>
        <fullName evidence="4">Haem-binding uptake Tiki superfamily ChaN domain-containing protein</fullName>
    </recommendedName>
</protein>
<feature type="signal peptide" evidence="1">
    <location>
        <begin position="1"/>
        <end position="17"/>
    </location>
</feature>
<dbReference type="InterPro" id="IPR036514">
    <property type="entry name" value="SGNH_hydro_sf"/>
</dbReference>
<dbReference type="AlphaFoldDB" id="A0A931J202"/>
<dbReference type="PROSITE" id="PS51257">
    <property type="entry name" value="PROKAR_LIPOPROTEIN"/>
    <property type="match status" value="1"/>
</dbReference>
<dbReference type="GO" id="GO:0016788">
    <property type="term" value="F:hydrolase activity, acting on ester bonds"/>
    <property type="evidence" value="ECO:0007669"/>
    <property type="project" value="UniProtKB-ARBA"/>
</dbReference>
<gene>
    <name evidence="2" type="ORF">I7X39_04060</name>
</gene>
<evidence type="ECO:0000256" key="1">
    <source>
        <dbReference type="SAM" id="SignalP"/>
    </source>
</evidence>
<accession>A0A931J202</accession>
<evidence type="ECO:0000313" key="2">
    <source>
        <dbReference type="EMBL" id="MBH9576074.1"/>
    </source>
</evidence>
<proteinExistence type="predicted"/>
<sequence length="257" mass="26385">MRTLRLLCVAALLPALAACGGASSSAPSAPPPASAPVPGERALLFYGNSHTQFNELPALVAELFRQASPGQPVRVAVAPGLLFLDERLSDSTSRTLLDSAAWSQVFLQAQKYSSSGTVNYSTGEAKAWIRLVKARGATPVLFPEWPRRGVDESARIYGLHEGIARAEAACLAPVPQAFDRAAAALPALALHAADGNHSSPAGALLAAYVLYASASGQALGSGPALVTSPVAPALQAQLRQLAAQSLAAGPAARAYCP</sequence>
<feature type="chain" id="PRO_5037290109" description="Haem-binding uptake Tiki superfamily ChaN domain-containing protein" evidence="1">
    <location>
        <begin position="18"/>
        <end position="257"/>
    </location>
</feature>
<dbReference type="Gene3D" id="3.40.50.1110">
    <property type="entry name" value="SGNH hydrolase"/>
    <property type="match status" value="1"/>
</dbReference>
<name>A0A931J202_9BURK</name>
<dbReference type="RefSeq" id="WP_198109685.1">
    <property type="nucleotide sequence ID" value="NZ_JAEDAK010000002.1"/>
</dbReference>
<dbReference type="SUPFAM" id="SSF52266">
    <property type="entry name" value="SGNH hydrolase"/>
    <property type="match status" value="1"/>
</dbReference>
<organism evidence="2 3">
    <name type="scientific">Inhella proteolytica</name>
    <dbReference type="NCBI Taxonomy" id="2795029"/>
    <lineage>
        <taxon>Bacteria</taxon>
        <taxon>Pseudomonadati</taxon>
        <taxon>Pseudomonadota</taxon>
        <taxon>Betaproteobacteria</taxon>
        <taxon>Burkholderiales</taxon>
        <taxon>Sphaerotilaceae</taxon>
        <taxon>Inhella</taxon>
    </lineage>
</organism>
<comment type="caution">
    <text evidence="2">The sequence shown here is derived from an EMBL/GenBank/DDBJ whole genome shotgun (WGS) entry which is preliminary data.</text>
</comment>
<keyword evidence="3" id="KW-1185">Reference proteome</keyword>